<organism evidence="8 9">
    <name type="scientific">Candidatus Jettenia caeni</name>
    <dbReference type="NCBI Taxonomy" id="247490"/>
    <lineage>
        <taxon>Bacteria</taxon>
        <taxon>Pseudomonadati</taxon>
        <taxon>Planctomycetota</taxon>
        <taxon>Candidatus Brocadiia</taxon>
        <taxon>Candidatus Brocadiales</taxon>
        <taxon>Candidatus Brocadiaceae</taxon>
        <taxon>Candidatus Jettenia</taxon>
    </lineage>
</organism>
<dbReference type="GO" id="GO:0046872">
    <property type="term" value="F:metal ion binding"/>
    <property type="evidence" value="ECO:0007669"/>
    <property type="project" value="UniProtKB-KW"/>
</dbReference>
<keyword evidence="9" id="KW-1185">Reference proteome</keyword>
<proteinExistence type="predicted"/>
<dbReference type="GO" id="GO:0009245">
    <property type="term" value="P:lipid A biosynthetic process"/>
    <property type="evidence" value="ECO:0007669"/>
    <property type="project" value="TreeGrafter"/>
</dbReference>
<keyword evidence="2" id="KW-0997">Cell inner membrane</keyword>
<dbReference type="InterPro" id="IPR004843">
    <property type="entry name" value="Calcineurin-like_PHP"/>
</dbReference>
<dbReference type="GO" id="GO:0008758">
    <property type="term" value="F:UDP-2,3-diacylglucosamine hydrolase activity"/>
    <property type="evidence" value="ECO:0007669"/>
    <property type="project" value="TreeGrafter"/>
</dbReference>
<dbReference type="InterPro" id="IPR043461">
    <property type="entry name" value="LpxH-like"/>
</dbReference>
<comment type="caution">
    <text evidence="8">The sequence shown here is derived from an EMBL/GenBank/DDBJ whole genome shotgun (WGS) entry which is preliminary data.</text>
</comment>
<dbReference type="InterPro" id="IPR029052">
    <property type="entry name" value="Metallo-depent_PP-like"/>
</dbReference>
<keyword evidence="1" id="KW-1003">Cell membrane</keyword>
<evidence type="ECO:0000256" key="5">
    <source>
        <dbReference type="ARBA" id="ARBA00023136"/>
    </source>
</evidence>
<evidence type="ECO:0000313" key="8">
    <source>
        <dbReference type="EMBL" id="GAB61973.1"/>
    </source>
</evidence>
<keyword evidence="3" id="KW-0479">Metal-binding</keyword>
<keyword evidence="5" id="KW-0472">Membrane</keyword>
<dbReference type="EMBL" id="BAFH01000003">
    <property type="protein sequence ID" value="GAB61973.1"/>
    <property type="molecule type" value="Genomic_DNA"/>
</dbReference>
<keyword evidence="6" id="KW-0464">Manganese</keyword>
<dbReference type="Proteomes" id="UP000002985">
    <property type="component" value="Unassembled WGS sequence"/>
</dbReference>
<dbReference type="OrthoDB" id="9802481at2"/>
<evidence type="ECO:0000256" key="3">
    <source>
        <dbReference type="ARBA" id="ARBA00022723"/>
    </source>
</evidence>
<protein>
    <recommendedName>
        <fullName evidence="7">Calcineurin-like phosphoesterase domain-containing protein</fullName>
    </recommendedName>
</protein>
<accession>I3IJS8</accession>
<evidence type="ECO:0000313" key="9">
    <source>
        <dbReference type="Proteomes" id="UP000002985"/>
    </source>
</evidence>
<evidence type="ECO:0000259" key="7">
    <source>
        <dbReference type="Pfam" id="PF00149"/>
    </source>
</evidence>
<sequence>MSDRKKCIFISDMHIGAKRVPRESRYAYDWLSPSRTKMLEDFLRYLATVKDIEEIVLLGDIMDNWVYPVYEIPPTFEEIIESPDNKHVFAALKDLAARKKVIYMPGNHDMLITKECVDEKFPGITFDGNITHRNIL</sequence>
<gene>
    <name evidence="8" type="ORF">KSU1_C0377</name>
</gene>
<evidence type="ECO:0000256" key="1">
    <source>
        <dbReference type="ARBA" id="ARBA00022475"/>
    </source>
</evidence>
<name>I3IJS8_9BACT</name>
<keyword evidence="4" id="KW-0378">Hydrolase</keyword>
<dbReference type="eggNOG" id="COG1409">
    <property type="taxonomic scope" value="Bacteria"/>
</dbReference>
<dbReference type="Pfam" id="PF00149">
    <property type="entry name" value="Metallophos"/>
    <property type="match status" value="1"/>
</dbReference>
<dbReference type="SUPFAM" id="SSF56300">
    <property type="entry name" value="Metallo-dependent phosphatases"/>
    <property type="match status" value="1"/>
</dbReference>
<feature type="domain" description="Calcineurin-like phosphoesterase" evidence="7">
    <location>
        <begin position="8"/>
        <end position="116"/>
    </location>
</feature>
<reference evidence="8 9" key="1">
    <citation type="journal article" date="2012" name="FEBS Lett.">
        <title>Anammox organism KSU-1 expresses a NirK-type copper-containing nitrite reductase instead of a NirS-type with cytochrome cd1.</title>
        <authorList>
            <person name="Hira D."/>
            <person name="Toh H."/>
            <person name="Migita C.T."/>
            <person name="Okubo H."/>
            <person name="Nishiyama T."/>
            <person name="Hattori M."/>
            <person name="Furukawa K."/>
            <person name="Fujii T."/>
        </authorList>
    </citation>
    <scope>NUCLEOTIDE SEQUENCE [LARGE SCALE GENOMIC DNA]</scope>
</reference>
<dbReference type="Gene3D" id="3.60.21.10">
    <property type="match status" value="1"/>
</dbReference>
<evidence type="ECO:0000256" key="4">
    <source>
        <dbReference type="ARBA" id="ARBA00022801"/>
    </source>
</evidence>
<evidence type="ECO:0000256" key="6">
    <source>
        <dbReference type="ARBA" id="ARBA00023211"/>
    </source>
</evidence>
<dbReference type="GO" id="GO:0016020">
    <property type="term" value="C:membrane"/>
    <property type="evidence" value="ECO:0007669"/>
    <property type="project" value="GOC"/>
</dbReference>
<dbReference type="AlphaFoldDB" id="I3IJS8"/>
<evidence type="ECO:0000256" key="2">
    <source>
        <dbReference type="ARBA" id="ARBA00022519"/>
    </source>
</evidence>
<dbReference type="PANTHER" id="PTHR34990:SF1">
    <property type="entry name" value="UDP-2,3-DIACYLGLUCOSAMINE HYDROLASE"/>
    <property type="match status" value="1"/>
</dbReference>
<dbReference type="PANTHER" id="PTHR34990">
    <property type="entry name" value="UDP-2,3-DIACYLGLUCOSAMINE HYDROLASE-RELATED"/>
    <property type="match status" value="1"/>
</dbReference>